<feature type="region of interest" description="Disordered" evidence="3">
    <location>
        <begin position="115"/>
        <end position="443"/>
    </location>
</feature>
<feature type="compositionally biased region" description="Basic and acidic residues" evidence="3">
    <location>
        <begin position="170"/>
        <end position="183"/>
    </location>
</feature>
<evidence type="ECO:0000313" key="7">
    <source>
        <dbReference type="Proteomes" id="UP001386955"/>
    </source>
</evidence>
<keyword evidence="4" id="KW-0472">Membrane</keyword>
<feature type="compositionally biased region" description="Basic and acidic residues" evidence="3">
    <location>
        <begin position="117"/>
        <end position="140"/>
    </location>
</feature>
<comment type="caution">
    <text evidence="6">The sequence shown here is derived from an EMBL/GenBank/DDBJ whole genome shotgun (WGS) entry which is preliminary data.</text>
</comment>
<keyword evidence="7" id="KW-1185">Reference proteome</keyword>
<dbReference type="InterPro" id="IPR008978">
    <property type="entry name" value="HSP20-like_chaperone"/>
</dbReference>
<feature type="compositionally biased region" description="Basic residues" evidence="3">
    <location>
        <begin position="423"/>
        <end position="432"/>
    </location>
</feature>
<proteinExistence type="inferred from homology"/>
<gene>
    <name evidence="6" type="ORF">VNO78_07323</name>
</gene>
<sequence length="488" mass="55421">MAFRQRIPSFRPQLSMRRVYETLEPRSETQELPEAYLLRVYLPGFPRDSVKITYVATSRTVRITGERQLQGIRWHKIDQSYPVPDYCEAEALEGKFDTQVLTLTMPKKKAISQDAVKQQEVETHQEKGVVAEPKPDEKGQEITPPAQPTATTKVEEPIEEKKSVTPPSPDLREQKKATFEETRSQIASEPIKDQKGQEGGVERVGPSEPQMGEKELEPKPTLPIRAATMQTYEKPQKVQQEFESKQTPTRVTTMQKDEKLQKGEEEFEPRATPTMLTKVKTAERTQKDQEEYEAKPTQTMLTKVKTAEKPQKNDDEFEAKSTQKMEPKTKTDEQPPKVQEEVEPKLAITNVTRKPTIKDQIEEKKRQETIAEDSENERISKKEDKKETSDSRKPVKNIKQGSFEEKETNAEKLLAKEAEPSSSKKKKEKKKRKSEENAVERGGSVSQVFTKVAEGMLSEEEKKLAANIGAAVLVIAALGYCVSNTFAS</sequence>
<dbReference type="AlphaFoldDB" id="A0AAN9XRT9"/>
<evidence type="ECO:0000313" key="6">
    <source>
        <dbReference type="EMBL" id="KAK7405715.1"/>
    </source>
</evidence>
<feature type="compositionally biased region" description="Basic and acidic residues" evidence="3">
    <location>
        <begin position="255"/>
        <end position="264"/>
    </location>
</feature>
<evidence type="ECO:0000256" key="3">
    <source>
        <dbReference type="SAM" id="MobiDB-lite"/>
    </source>
</evidence>
<evidence type="ECO:0000256" key="1">
    <source>
        <dbReference type="PROSITE-ProRule" id="PRU00285"/>
    </source>
</evidence>
<keyword evidence="4" id="KW-1133">Transmembrane helix</keyword>
<feature type="domain" description="SHSP" evidence="5">
    <location>
        <begin position="18"/>
        <end position="124"/>
    </location>
</feature>
<feature type="compositionally biased region" description="Polar residues" evidence="3">
    <location>
        <begin position="245"/>
        <end position="254"/>
    </location>
</feature>
<feature type="compositionally biased region" description="Basic and acidic residues" evidence="3">
    <location>
        <begin position="153"/>
        <end position="163"/>
    </location>
</feature>
<reference evidence="6 7" key="1">
    <citation type="submission" date="2024-01" db="EMBL/GenBank/DDBJ databases">
        <title>The genomes of 5 underutilized Papilionoideae crops provide insights into root nodulation and disease resistanc.</title>
        <authorList>
            <person name="Jiang F."/>
        </authorList>
    </citation>
    <scope>NUCLEOTIDE SEQUENCE [LARGE SCALE GENOMIC DNA]</scope>
    <source>
        <strain evidence="6">DUOXIRENSHENG_FW03</strain>
        <tissue evidence="6">Leaves</tissue>
    </source>
</reference>
<dbReference type="PROSITE" id="PS01031">
    <property type="entry name" value="SHSP"/>
    <property type="match status" value="1"/>
</dbReference>
<dbReference type="Proteomes" id="UP001386955">
    <property type="component" value="Unassembled WGS sequence"/>
</dbReference>
<comment type="similarity">
    <text evidence="1 2">Belongs to the small heat shock protein (HSP20) family.</text>
</comment>
<dbReference type="SUPFAM" id="SSF49764">
    <property type="entry name" value="HSP20-like chaperones"/>
    <property type="match status" value="1"/>
</dbReference>
<feature type="compositionally biased region" description="Basic and acidic residues" evidence="3">
    <location>
        <begin position="376"/>
        <end position="393"/>
    </location>
</feature>
<dbReference type="Gene3D" id="2.60.40.790">
    <property type="match status" value="1"/>
</dbReference>
<feature type="compositionally biased region" description="Basic and acidic residues" evidence="3">
    <location>
        <begin position="402"/>
        <end position="419"/>
    </location>
</feature>
<evidence type="ECO:0000256" key="2">
    <source>
        <dbReference type="RuleBase" id="RU003616"/>
    </source>
</evidence>
<feature type="compositionally biased region" description="Basic and acidic residues" evidence="3">
    <location>
        <begin position="234"/>
        <end position="244"/>
    </location>
</feature>
<feature type="compositionally biased region" description="Basic and acidic residues" evidence="3">
    <location>
        <begin position="305"/>
        <end position="344"/>
    </location>
</feature>
<dbReference type="InterPro" id="IPR002068">
    <property type="entry name" value="A-crystallin/Hsp20_dom"/>
</dbReference>
<feature type="transmembrane region" description="Helical" evidence="4">
    <location>
        <begin position="464"/>
        <end position="487"/>
    </location>
</feature>
<name>A0AAN9XRT9_PSOTE</name>
<protein>
    <recommendedName>
        <fullName evidence="5">SHSP domain-containing protein</fullName>
    </recommendedName>
</protein>
<evidence type="ECO:0000259" key="5">
    <source>
        <dbReference type="PROSITE" id="PS01031"/>
    </source>
</evidence>
<dbReference type="EMBL" id="JAYMYS010000002">
    <property type="protein sequence ID" value="KAK7405715.1"/>
    <property type="molecule type" value="Genomic_DNA"/>
</dbReference>
<organism evidence="6 7">
    <name type="scientific">Psophocarpus tetragonolobus</name>
    <name type="common">Winged bean</name>
    <name type="synonym">Dolichos tetragonolobus</name>
    <dbReference type="NCBI Taxonomy" id="3891"/>
    <lineage>
        <taxon>Eukaryota</taxon>
        <taxon>Viridiplantae</taxon>
        <taxon>Streptophyta</taxon>
        <taxon>Embryophyta</taxon>
        <taxon>Tracheophyta</taxon>
        <taxon>Spermatophyta</taxon>
        <taxon>Magnoliopsida</taxon>
        <taxon>eudicotyledons</taxon>
        <taxon>Gunneridae</taxon>
        <taxon>Pentapetalae</taxon>
        <taxon>rosids</taxon>
        <taxon>fabids</taxon>
        <taxon>Fabales</taxon>
        <taxon>Fabaceae</taxon>
        <taxon>Papilionoideae</taxon>
        <taxon>50 kb inversion clade</taxon>
        <taxon>NPAAA clade</taxon>
        <taxon>indigoferoid/millettioid clade</taxon>
        <taxon>Phaseoleae</taxon>
        <taxon>Psophocarpus</taxon>
    </lineage>
</organism>
<keyword evidence="4" id="KW-0812">Transmembrane</keyword>
<dbReference type="Pfam" id="PF00011">
    <property type="entry name" value="HSP20"/>
    <property type="match status" value="1"/>
</dbReference>
<evidence type="ECO:0000256" key="4">
    <source>
        <dbReference type="SAM" id="Phobius"/>
    </source>
</evidence>
<dbReference type="CDD" id="cd06464">
    <property type="entry name" value="ACD_sHsps-like"/>
    <property type="match status" value="1"/>
</dbReference>
<feature type="compositionally biased region" description="Basic and acidic residues" evidence="3">
    <location>
        <begin position="356"/>
        <end position="369"/>
    </location>
</feature>
<feature type="compositionally biased region" description="Basic and acidic residues" evidence="3">
    <location>
        <begin position="280"/>
        <end position="294"/>
    </location>
</feature>
<accession>A0AAN9XRT9</accession>